<keyword evidence="6" id="KW-1185">Reference proteome</keyword>
<dbReference type="Pfam" id="PF00059">
    <property type="entry name" value="Lectin_C"/>
    <property type="match status" value="1"/>
</dbReference>
<gene>
    <name evidence="5" type="ORF">SKAU_G00402390</name>
</gene>
<protein>
    <recommendedName>
        <fullName evidence="4">C-type lectin domain-containing protein</fullName>
    </recommendedName>
</protein>
<dbReference type="SMART" id="SM00034">
    <property type="entry name" value="CLECT"/>
    <property type="match status" value="1"/>
</dbReference>
<dbReference type="GO" id="GO:0030246">
    <property type="term" value="F:carbohydrate binding"/>
    <property type="evidence" value="ECO:0007669"/>
    <property type="project" value="UniProtKB-KW"/>
</dbReference>
<comment type="caution">
    <text evidence="5">The sequence shown here is derived from an EMBL/GenBank/DDBJ whole genome shotgun (WGS) entry which is preliminary data.</text>
</comment>
<evidence type="ECO:0000256" key="1">
    <source>
        <dbReference type="ARBA" id="ARBA00022734"/>
    </source>
</evidence>
<dbReference type="GO" id="GO:0005615">
    <property type="term" value="C:extracellular space"/>
    <property type="evidence" value="ECO:0007669"/>
    <property type="project" value="TreeGrafter"/>
</dbReference>
<dbReference type="EMBL" id="JAINUF010000021">
    <property type="protein sequence ID" value="KAJ8334600.1"/>
    <property type="molecule type" value="Genomic_DNA"/>
</dbReference>
<dbReference type="CDD" id="cd03596">
    <property type="entry name" value="CLECT_tetranectin_like"/>
    <property type="match status" value="1"/>
</dbReference>
<dbReference type="SUPFAM" id="SSF57944">
    <property type="entry name" value="Triple coiled coil domain of C-type lectins"/>
    <property type="match status" value="1"/>
</dbReference>
<feature type="domain" description="C-type lectin" evidence="4">
    <location>
        <begin position="73"/>
        <end position="194"/>
    </location>
</feature>
<keyword evidence="1" id="KW-0430">Lectin</keyword>
<evidence type="ECO:0000259" key="4">
    <source>
        <dbReference type="PROSITE" id="PS50041"/>
    </source>
</evidence>
<dbReference type="SUPFAM" id="SSF56436">
    <property type="entry name" value="C-type lectin-like"/>
    <property type="match status" value="1"/>
</dbReference>
<keyword evidence="2" id="KW-1015">Disulfide bond</keyword>
<evidence type="ECO:0000313" key="6">
    <source>
        <dbReference type="Proteomes" id="UP001152622"/>
    </source>
</evidence>
<evidence type="ECO:0000256" key="3">
    <source>
        <dbReference type="SAM" id="SignalP"/>
    </source>
</evidence>
<dbReference type="InterPro" id="IPR018378">
    <property type="entry name" value="C-type_lectin_CS"/>
</dbReference>
<dbReference type="InterPro" id="IPR001304">
    <property type="entry name" value="C-type_lectin-like"/>
</dbReference>
<evidence type="ECO:0000313" key="5">
    <source>
        <dbReference type="EMBL" id="KAJ8334600.1"/>
    </source>
</evidence>
<feature type="signal peptide" evidence="3">
    <location>
        <begin position="1"/>
        <end position="21"/>
    </location>
</feature>
<feature type="chain" id="PRO_5040357751" description="C-type lectin domain-containing protein" evidence="3">
    <location>
        <begin position="22"/>
        <end position="198"/>
    </location>
</feature>
<dbReference type="OrthoDB" id="6366227at2759"/>
<organism evidence="5 6">
    <name type="scientific">Synaphobranchus kaupii</name>
    <name type="common">Kaup's arrowtooth eel</name>
    <dbReference type="NCBI Taxonomy" id="118154"/>
    <lineage>
        <taxon>Eukaryota</taxon>
        <taxon>Metazoa</taxon>
        <taxon>Chordata</taxon>
        <taxon>Craniata</taxon>
        <taxon>Vertebrata</taxon>
        <taxon>Euteleostomi</taxon>
        <taxon>Actinopterygii</taxon>
        <taxon>Neopterygii</taxon>
        <taxon>Teleostei</taxon>
        <taxon>Anguilliformes</taxon>
        <taxon>Synaphobranchidae</taxon>
        <taxon>Synaphobranchus</taxon>
    </lineage>
</organism>
<dbReference type="PROSITE" id="PS50041">
    <property type="entry name" value="C_TYPE_LECTIN_2"/>
    <property type="match status" value="1"/>
</dbReference>
<dbReference type="AlphaFoldDB" id="A0A9Q1E9B4"/>
<dbReference type="PANTHER" id="PTHR22799:SF3">
    <property type="entry name" value="TETRANECTIN"/>
    <property type="match status" value="1"/>
</dbReference>
<dbReference type="InterPro" id="IPR051663">
    <property type="entry name" value="CLec_Tetranectin-domain"/>
</dbReference>
<dbReference type="PROSITE" id="PS00615">
    <property type="entry name" value="C_TYPE_LECTIN_1"/>
    <property type="match status" value="1"/>
</dbReference>
<dbReference type="InterPro" id="IPR016186">
    <property type="entry name" value="C-type_lectin-like/link_sf"/>
</dbReference>
<dbReference type="Proteomes" id="UP001152622">
    <property type="component" value="Chromosome 21"/>
</dbReference>
<evidence type="ECO:0000256" key="2">
    <source>
        <dbReference type="ARBA" id="ARBA00023157"/>
    </source>
</evidence>
<keyword evidence="3" id="KW-0732">Signal</keyword>
<dbReference type="FunFam" id="3.10.100.10:FF:000010">
    <property type="entry name" value="C-type lectin domain family 3 member A"/>
    <property type="match status" value="1"/>
</dbReference>
<name>A0A9Q1E9B4_SYNKA</name>
<reference evidence="5" key="1">
    <citation type="journal article" date="2023" name="Science">
        <title>Genome structures resolve the early diversification of teleost fishes.</title>
        <authorList>
            <person name="Parey E."/>
            <person name="Louis A."/>
            <person name="Montfort J."/>
            <person name="Bouchez O."/>
            <person name="Roques C."/>
            <person name="Iampietro C."/>
            <person name="Lluch J."/>
            <person name="Castinel A."/>
            <person name="Donnadieu C."/>
            <person name="Desvignes T."/>
            <person name="Floi Bucao C."/>
            <person name="Jouanno E."/>
            <person name="Wen M."/>
            <person name="Mejri S."/>
            <person name="Dirks R."/>
            <person name="Jansen H."/>
            <person name="Henkel C."/>
            <person name="Chen W.J."/>
            <person name="Zahm M."/>
            <person name="Cabau C."/>
            <person name="Klopp C."/>
            <person name="Thompson A.W."/>
            <person name="Robinson-Rechavi M."/>
            <person name="Braasch I."/>
            <person name="Lecointre G."/>
            <person name="Bobe J."/>
            <person name="Postlethwait J.H."/>
            <person name="Berthelot C."/>
            <person name="Roest Crollius H."/>
            <person name="Guiguen Y."/>
        </authorList>
    </citation>
    <scope>NUCLEOTIDE SEQUENCE</scope>
    <source>
        <strain evidence="5">WJC10195</strain>
    </source>
</reference>
<sequence length="198" mass="22240">MDVKAACIVLCLLFLIHSSFQQSPPKKKNAKKESVTPGVIKELQKKIHDIEHDVWLLKEQQALQTVCLKGIKIHRKCFLAATEKKSFHTASEDCISWGGTLCTPTSSKENDQLYDYVQKSIGRDEKIWLGVNDMVTEGLWLDQAGSGVLYANWDTKVNQKPGGDRSKNCAVLSGSSKGKWFDENCRTEKAFVCEFNIV</sequence>
<dbReference type="PANTHER" id="PTHR22799">
    <property type="entry name" value="TETRANECTIN-RELATED"/>
    <property type="match status" value="1"/>
</dbReference>
<proteinExistence type="predicted"/>
<dbReference type="InterPro" id="IPR016187">
    <property type="entry name" value="CTDL_fold"/>
</dbReference>
<accession>A0A9Q1E9B4</accession>
<dbReference type="GO" id="GO:0030282">
    <property type="term" value="P:bone mineralization"/>
    <property type="evidence" value="ECO:0007669"/>
    <property type="project" value="TreeGrafter"/>
</dbReference>
<dbReference type="Gene3D" id="3.10.100.10">
    <property type="entry name" value="Mannose-Binding Protein A, subunit A"/>
    <property type="match status" value="1"/>
</dbReference>